<dbReference type="GO" id="GO:0005524">
    <property type="term" value="F:ATP binding"/>
    <property type="evidence" value="ECO:0007669"/>
    <property type="project" value="UniProtKB-KW"/>
</dbReference>
<keyword evidence="6 9" id="KW-0648">Protein biosynthesis</keyword>
<evidence type="ECO:0000259" key="11">
    <source>
        <dbReference type="Pfam" id="PF00749"/>
    </source>
</evidence>
<dbReference type="InterPro" id="IPR020058">
    <property type="entry name" value="Glu/Gln-tRNA-synth_Ib_cat-dom"/>
</dbReference>
<dbReference type="EMBL" id="HBFC01035320">
    <property type="protein sequence ID" value="CAD8721793.1"/>
    <property type="molecule type" value="Transcribed_RNA"/>
</dbReference>
<evidence type="ECO:0000256" key="8">
    <source>
        <dbReference type="ARBA" id="ARBA00048270"/>
    </source>
</evidence>
<evidence type="ECO:0000259" key="12">
    <source>
        <dbReference type="Pfam" id="PF03950"/>
    </source>
</evidence>
<dbReference type="InterPro" id="IPR011035">
    <property type="entry name" value="Ribosomal_bL25/Gln-tRNA_synth"/>
</dbReference>
<feature type="compositionally biased region" description="Low complexity" evidence="10">
    <location>
        <begin position="67"/>
        <end position="76"/>
    </location>
</feature>
<keyword evidence="4 9" id="KW-0547">Nucleotide-binding</keyword>
<evidence type="ECO:0000256" key="4">
    <source>
        <dbReference type="ARBA" id="ARBA00022741"/>
    </source>
</evidence>
<feature type="domain" description="Glutamyl/glutaminyl-tRNA synthetase class Ib anti-codon binding" evidence="12">
    <location>
        <begin position="475"/>
        <end position="572"/>
    </location>
</feature>
<dbReference type="InterPro" id="IPR004514">
    <property type="entry name" value="Gln-tRNA-synth"/>
</dbReference>
<dbReference type="InterPro" id="IPR014729">
    <property type="entry name" value="Rossmann-like_a/b/a_fold"/>
</dbReference>
<evidence type="ECO:0000256" key="1">
    <source>
        <dbReference type="ARBA" id="ARBA00005594"/>
    </source>
</evidence>
<reference evidence="13" key="1">
    <citation type="submission" date="2021-01" db="EMBL/GenBank/DDBJ databases">
        <authorList>
            <person name="Corre E."/>
            <person name="Pelletier E."/>
            <person name="Niang G."/>
            <person name="Scheremetjew M."/>
            <person name="Finn R."/>
            <person name="Kale V."/>
            <person name="Holt S."/>
            <person name="Cochrane G."/>
            <person name="Meng A."/>
            <person name="Brown T."/>
            <person name="Cohen L."/>
        </authorList>
    </citation>
    <scope>NUCLEOTIDE SEQUENCE</scope>
    <source>
        <strain evidence="13">SL-175</strain>
    </source>
</reference>
<feature type="region of interest" description="Disordered" evidence="10">
    <location>
        <begin position="615"/>
        <end position="647"/>
    </location>
</feature>
<sequence>MAEPVSMSAAKKAKANFEKVAKKKPDPEGLSVAEQAQTALTGKDFATAKDLFEKAQAVCEGSEAKAVKVPKAPKPAGEQNVGKTAASTKEEEPEVEKEVNLPQPGSEGHLVAKNKANLPANARNFAINTPEGMAAHLAATGGKWQTRFPPEPNGYLHIGHAKAMFFDFGVAAKFGGQTYLRFDDTNPAAEKQEYIDSIKSSVAWLGHQPFKTTYSSDYFDQLHLFAVELIKKGKAYVCHQSKPETAASRQILQGFQLHCARNNLPRYDTPLPAGAESPYRDRGVEENLRLFDEMRKGVWDEGSCALRMKCDLRSDITSMWDLAAYRIKFEAHPHSKDEYCIYPTYDYTHCLVDSLENVTHSLCTLEFETRQAPNGPYYWLLDSLDLYKPITWEFARCNITYNVMSKRKLNTLVTRGYVNGWDDPRLLTLEGLRRRGYTPAAVNRFCYELGVTRNDNVQPLGKLETCIREELDDAADRRFAVLDPLPITITNHPGTPLPVHCPLHPKYLERGNRTVNLTPTVYVERGDFREVDDKSFFGLAPSKTVRLLFGYNITCTGVRRDEAGNVVSVEAIFDAESLGTKPPKGTLHWASTEFVRGEVRVYDKLFTVEIPGKRDGAGGSAGEASSGAGVDAAGGAGAGEEDDEEDGGAVDWLTQLNPHSLVIHKGCLLEPSIAEVAGPLSDSAGPPRFQLQRLGYFTVDKDSTTAAPVLSRIVTLKESKELKALNKV</sequence>
<dbReference type="GO" id="GO:0004819">
    <property type="term" value="F:glutamine-tRNA ligase activity"/>
    <property type="evidence" value="ECO:0007669"/>
    <property type="project" value="UniProtKB-EC"/>
</dbReference>
<evidence type="ECO:0000256" key="9">
    <source>
        <dbReference type="RuleBase" id="RU363037"/>
    </source>
</evidence>
<accession>A0A7S0T1X5</accession>
<evidence type="ECO:0000256" key="5">
    <source>
        <dbReference type="ARBA" id="ARBA00022840"/>
    </source>
</evidence>
<feature type="compositionally biased region" description="Basic and acidic residues" evidence="10">
    <location>
        <begin position="15"/>
        <end position="27"/>
    </location>
</feature>
<dbReference type="GO" id="GO:0005829">
    <property type="term" value="C:cytosol"/>
    <property type="evidence" value="ECO:0007669"/>
    <property type="project" value="TreeGrafter"/>
</dbReference>
<dbReference type="Gene3D" id="3.40.50.620">
    <property type="entry name" value="HUPs"/>
    <property type="match status" value="1"/>
</dbReference>
<evidence type="ECO:0000256" key="3">
    <source>
        <dbReference type="ARBA" id="ARBA00022598"/>
    </source>
</evidence>
<organism evidence="13">
    <name type="scientific">Mantoniella antarctica</name>
    <dbReference type="NCBI Taxonomy" id="81844"/>
    <lineage>
        <taxon>Eukaryota</taxon>
        <taxon>Viridiplantae</taxon>
        <taxon>Chlorophyta</taxon>
        <taxon>Mamiellophyceae</taxon>
        <taxon>Mamiellales</taxon>
        <taxon>Mamiellaceae</taxon>
        <taxon>Mantoniella</taxon>
    </lineage>
</organism>
<dbReference type="PANTHER" id="PTHR43097">
    <property type="entry name" value="GLUTAMINE-TRNA LIGASE"/>
    <property type="match status" value="1"/>
</dbReference>
<dbReference type="InterPro" id="IPR000924">
    <property type="entry name" value="Glu/Gln-tRNA-synth"/>
</dbReference>
<proteinExistence type="inferred from homology"/>
<dbReference type="FunFam" id="3.40.50.620:FF:000037">
    <property type="entry name" value="Glutamine--tRNA ligase cytoplasmic"/>
    <property type="match status" value="1"/>
</dbReference>
<keyword evidence="7 9" id="KW-0030">Aminoacyl-tRNA synthetase</keyword>
<dbReference type="SUPFAM" id="SSF52374">
    <property type="entry name" value="Nucleotidylyl transferase"/>
    <property type="match status" value="1"/>
</dbReference>
<dbReference type="EC" id="6.1.1.18" evidence="2"/>
<dbReference type="InterPro" id="IPR050132">
    <property type="entry name" value="Gln/Glu-tRNA_Ligase"/>
</dbReference>
<dbReference type="PANTHER" id="PTHR43097:SF4">
    <property type="entry name" value="GLUTAMINE--TRNA LIGASE"/>
    <property type="match status" value="1"/>
</dbReference>
<evidence type="ECO:0000313" key="13">
    <source>
        <dbReference type="EMBL" id="CAD8721793.1"/>
    </source>
</evidence>
<feature type="region of interest" description="Disordered" evidence="10">
    <location>
        <begin position="62"/>
        <end position="108"/>
    </location>
</feature>
<comment type="similarity">
    <text evidence="1 9">Belongs to the class-I aminoacyl-tRNA synthetase family.</text>
</comment>
<feature type="domain" description="Glutamyl/glutaminyl-tRNA synthetase class Ib catalytic" evidence="11">
    <location>
        <begin position="145"/>
        <end position="472"/>
    </location>
</feature>
<dbReference type="PRINTS" id="PR00987">
    <property type="entry name" value="TRNASYNTHGLU"/>
</dbReference>
<keyword evidence="3 9" id="KW-0436">Ligase</keyword>
<dbReference type="Pfam" id="PF03950">
    <property type="entry name" value="tRNA-synt_1c_C"/>
    <property type="match status" value="1"/>
</dbReference>
<dbReference type="AlphaFoldDB" id="A0A7S0T1X5"/>
<name>A0A7S0T1X5_9CHLO</name>
<evidence type="ECO:0000256" key="7">
    <source>
        <dbReference type="ARBA" id="ARBA00023146"/>
    </source>
</evidence>
<feature type="region of interest" description="Disordered" evidence="10">
    <location>
        <begin position="1"/>
        <end position="30"/>
    </location>
</feature>
<dbReference type="InterPro" id="IPR020059">
    <property type="entry name" value="Glu/Gln-tRNA-synth_Ib_codon-bd"/>
</dbReference>
<dbReference type="Pfam" id="PF00749">
    <property type="entry name" value="tRNA-synt_1c"/>
    <property type="match status" value="1"/>
</dbReference>
<evidence type="ECO:0000256" key="2">
    <source>
        <dbReference type="ARBA" id="ARBA00012836"/>
    </source>
</evidence>
<dbReference type="InterPro" id="IPR020056">
    <property type="entry name" value="Rbsml_bL25/Gln-tRNA_synth_N"/>
</dbReference>
<comment type="catalytic activity">
    <reaction evidence="8">
        <text>tRNA(Gln) + L-glutamine + ATP = L-glutaminyl-tRNA(Gln) + AMP + diphosphate</text>
        <dbReference type="Rhea" id="RHEA:20121"/>
        <dbReference type="Rhea" id="RHEA-COMP:9662"/>
        <dbReference type="Rhea" id="RHEA-COMP:9681"/>
        <dbReference type="ChEBI" id="CHEBI:30616"/>
        <dbReference type="ChEBI" id="CHEBI:33019"/>
        <dbReference type="ChEBI" id="CHEBI:58359"/>
        <dbReference type="ChEBI" id="CHEBI:78442"/>
        <dbReference type="ChEBI" id="CHEBI:78521"/>
        <dbReference type="ChEBI" id="CHEBI:456215"/>
        <dbReference type="EC" id="6.1.1.18"/>
    </reaction>
</comment>
<keyword evidence="5 9" id="KW-0067">ATP-binding</keyword>
<gene>
    <name evidence="13" type="ORF">MANT1106_LOCUS21007</name>
</gene>
<dbReference type="SUPFAM" id="SSF50715">
    <property type="entry name" value="Ribosomal protein L25-like"/>
    <property type="match status" value="1"/>
</dbReference>
<feature type="compositionally biased region" description="Low complexity" evidence="10">
    <location>
        <begin position="622"/>
        <end position="631"/>
    </location>
</feature>
<dbReference type="Gene3D" id="2.40.240.10">
    <property type="entry name" value="Ribosomal Protein L25, Chain P"/>
    <property type="match status" value="2"/>
</dbReference>
<dbReference type="GO" id="GO:0006425">
    <property type="term" value="P:glutaminyl-tRNA aminoacylation"/>
    <property type="evidence" value="ECO:0007669"/>
    <property type="project" value="InterPro"/>
</dbReference>
<protein>
    <recommendedName>
        <fullName evidence="2">glutamine--tRNA ligase</fullName>
        <ecNumber evidence="2">6.1.1.18</ecNumber>
    </recommendedName>
</protein>
<evidence type="ECO:0000256" key="10">
    <source>
        <dbReference type="SAM" id="MobiDB-lite"/>
    </source>
</evidence>
<dbReference type="NCBIfam" id="TIGR00440">
    <property type="entry name" value="glnS"/>
    <property type="match status" value="1"/>
</dbReference>
<evidence type="ECO:0000256" key="6">
    <source>
        <dbReference type="ARBA" id="ARBA00022917"/>
    </source>
</evidence>